<sequence length="147" mass="17672">MNVITTFNEKKREKQIKYERSVLREISIKTLKEKVQQLFGSSRFVAGLLMNNGIEEACYDVAIEAYLLGAHFSRFGFYGETIEAVKYRCRNEERHLIDTLYHFFLYWGSGEEGVMNESLYYLCEEYVSYWWMEGFHKGERRHRLRLH</sequence>
<dbReference type="KEGG" id="bda:FSZ17_00910"/>
<reference evidence="2" key="1">
    <citation type="submission" date="2019-08" db="EMBL/GenBank/DDBJ databases">
        <authorList>
            <person name="Zheng X."/>
        </authorList>
    </citation>
    <scope>NUCLEOTIDE SEQUENCE [LARGE SCALE GENOMIC DNA]</scope>
    <source>
        <strain evidence="2">FJAT-25496</strain>
    </source>
</reference>
<evidence type="ECO:0000313" key="1">
    <source>
        <dbReference type="EMBL" id="QED45986.1"/>
    </source>
</evidence>
<dbReference type="OrthoDB" id="2915109at2"/>
<dbReference type="RefSeq" id="WP_057776576.1">
    <property type="nucleotide sequence ID" value="NZ_CP042593.1"/>
</dbReference>
<protein>
    <submittedName>
        <fullName evidence="1">DUF2521 family protein</fullName>
    </submittedName>
</protein>
<dbReference type="Pfam" id="PF10730">
    <property type="entry name" value="DUF2521"/>
    <property type="match status" value="1"/>
</dbReference>
<accession>A0A5B8Z3T0</accession>
<dbReference type="Proteomes" id="UP000321555">
    <property type="component" value="Chromosome"/>
</dbReference>
<name>A0A5B8Z3T0_CYTDA</name>
<organism evidence="1 2">
    <name type="scientific">Cytobacillus dafuensis</name>
    <name type="common">Bacillus dafuensis</name>
    <dbReference type="NCBI Taxonomy" id="1742359"/>
    <lineage>
        <taxon>Bacteria</taxon>
        <taxon>Bacillati</taxon>
        <taxon>Bacillota</taxon>
        <taxon>Bacilli</taxon>
        <taxon>Bacillales</taxon>
        <taxon>Bacillaceae</taxon>
        <taxon>Cytobacillus</taxon>
    </lineage>
</organism>
<dbReference type="EMBL" id="CP042593">
    <property type="protein sequence ID" value="QED45986.1"/>
    <property type="molecule type" value="Genomic_DNA"/>
</dbReference>
<proteinExistence type="predicted"/>
<dbReference type="STRING" id="1742359.GCA_001439625_00077"/>
<dbReference type="AlphaFoldDB" id="A0A5B8Z3T0"/>
<keyword evidence="2" id="KW-1185">Reference proteome</keyword>
<evidence type="ECO:0000313" key="2">
    <source>
        <dbReference type="Proteomes" id="UP000321555"/>
    </source>
</evidence>
<gene>
    <name evidence="1" type="ORF">FSZ17_00910</name>
</gene>
<dbReference type="InterPro" id="IPR019667">
    <property type="entry name" value="Uncharacterised_YbaK"/>
</dbReference>